<reference evidence="2" key="1">
    <citation type="submission" date="2016-06" db="UniProtKB">
        <authorList>
            <consortium name="WormBaseParasite"/>
        </authorList>
    </citation>
    <scope>IDENTIFICATION</scope>
</reference>
<sequence>LDAERNALDGEMGLNEILKNEILSELAENADAQMLEKIDKNLAQNAQLCRLETRLRMHLERLESISLSNENVDRELIKARIERLKRQIDDQTILRKAFDRRDAESLFASFTNPGASILSMGLMPVNMRITELAD</sequence>
<evidence type="ECO:0000256" key="1">
    <source>
        <dbReference type="SAM" id="Coils"/>
    </source>
</evidence>
<protein>
    <submittedName>
        <fullName evidence="2">Flagellar motor protein MotA</fullName>
    </submittedName>
</protein>
<accession>A0A183E2C3</accession>
<keyword evidence="1" id="KW-0175">Coiled coil</keyword>
<proteinExistence type="predicted"/>
<feature type="coiled-coil region" evidence="1">
    <location>
        <begin position="67"/>
        <end position="101"/>
    </location>
</feature>
<evidence type="ECO:0000313" key="2">
    <source>
        <dbReference type="WBParaSite" id="GPUH_0001513401-mRNA-1"/>
    </source>
</evidence>
<dbReference type="AlphaFoldDB" id="A0A183E2C3"/>
<organism evidence="2">
    <name type="scientific">Gongylonema pulchrum</name>
    <dbReference type="NCBI Taxonomy" id="637853"/>
    <lineage>
        <taxon>Eukaryota</taxon>
        <taxon>Metazoa</taxon>
        <taxon>Ecdysozoa</taxon>
        <taxon>Nematoda</taxon>
        <taxon>Chromadorea</taxon>
        <taxon>Rhabditida</taxon>
        <taxon>Spirurina</taxon>
        <taxon>Spiruromorpha</taxon>
        <taxon>Spiruroidea</taxon>
        <taxon>Gongylonematidae</taxon>
        <taxon>Gongylonema</taxon>
    </lineage>
</organism>
<dbReference type="Gene3D" id="6.10.250.3120">
    <property type="match status" value="1"/>
</dbReference>
<dbReference type="WBParaSite" id="GPUH_0001513401-mRNA-1">
    <property type="protein sequence ID" value="GPUH_0001513401-mRNA-1"/>
    <property type="gene ID" value="GPUH_0001513401"/>
</dbReference>
<name>A0A183E2C3_9BILA</name>